<feature type="signal peptide" evidence="1">
    <location>
        <begin position="1"/>
        <end position="29"/>
    </location>
</feature>
<evidence type="ECO:0000313" key="3">
    <source>
        <dbReference type="Proteomes" id="UP000627781"/>
    </source>
</evidence>
<sequence>MKNLIKKAFTLLLVALLFTAGFGIEKASAYGGYGTNWNAQITQVTNVRDLGRNVYAIGNTSQITYTGGEYNVDTKNVGIQCKFTNTSGFVAVWVDGSFVGHDDYLLDYKSLGNNNFIKTILVKNLSSGRHRIEIKATQPTGTQVRSDYIYVIV</sequence>
<dbReference type="RefSeq" id="WP_191770374.1">
    <property type="nucleotide sequence ID" value="NZ_JACSRA010000055.1"/>
</dbReference>
<dbReference type="EMBL" id="JACSRA010000055">
    <property type="protein sequence ID" value="MBD7913468.1"/>
    <property type="molecule type" value="Genomic_DNA"/>
</dbReference>
<proteinExistence type="predicted"/>
<reference evidence="2 3" key="1">
    <citation type="submission" date="2020-08" db="EMBL/GenBank/DDBJ databases">
        <title>A Genomic Blueprint of the Chicken Gut Microbiome.</title>
        <authorList>
            <person name="Gilroy R."/>
            <person name="Ravi A."/>
            <person name="Getino M."/>
            <person name="Pursley I."/>
            <person name="Horton D.L."/>
            <person name="Alikhan N.-F."/>
            <person name="Baker D."/>
            <person name="Gharbi K."/>
            <person name="Hall N."/>
            <person name="Watson M."/>
            <person name="Adriaenssens E.M."/>
            <person name="Foster-Nyarko E."/>
            <person name="Jarju S."/>
            <person name="Secka A."/>
            <person name="Antonio M."/>
            <person name="Oren A."/>
            <person name="Chaudhuri R."/>
            <person name="La Ragione R.M."/>
            <person name="Hildebrand F."/>
            <person name="Pallen M.J."/>
        </authorList>
    </citation>
    <scope>NUCLEOTIDE SEQUENCE [LARGE SCALE GENOMIC DNA]</scope>
    <source>
        <strain evidence="2 3">Sa3CVN1</strain>
    </source>
</reference>
<evidence type="ECO:0000256" key="1">
    <source>
        <dbReference type="SAM" id="SignalP"/>
    </source>
</evidence>
<dbReference type="Proteomes" id="UP000627781">
    <property type="component" value="Unassembled WGS sequence"/>
</dbReference>
<comment type="caution">
    <text evidence="2">The sequence shown here is derived from an EMBL/GenBank/DDBJ whole genome shotgun (WGS) entry which is preliminary data.</text>
</comment>
<feature type="chain" id="PRO_5046226171" evidence="1">
    <location>
        <begin position="30"/>
        <end position="153"/>
    </location>
</feature>
<keyword evidence="1" id="KW-0732">Signal</keyword>
<protein>
    <submittedName>
        <fullName evidence="2">Uncharacterized protein</fullName>
    </submittedName>
</protein>
<evidence type="ECO:0000313" key="2">
    <source>
        <dbReference type="EMBL" id="MBD7913468.1"/>
    </source>
</evidence>
<keyword evidence="3" id="KW-1185">Reference proteome</keyword>
<organism evidence="2 3">
    <name type="scientific">Clostridium cibarium</name>
    <dbReference type="NCBI Taxonomy" id="2762247"/>
    <lineage>
        <taxon>Bacteria</taxon>
        <taxon>Bacillati</taxon>
        <taxon>Bacillota</taxon>
        <taxon>Clostridia</taxon>
        <taxon>Eubacteriales</taxon>
        <taxon>Clostridiaceae</taxon>
        <taxon>Clostridium</taxon>
    </lineage>
</organism>
<accession>A0ABR8PZ70</accession>
<name>A0ABR8PZ70_9CLOT</name>
<gene>
    <name evidence="2" type="ORF">H9661_19130</name>
</gene>